<comment type="caution">
    <text evidence="1">The sequence shown here is derived from an EMBL/GenBank/DDBJ whole genome shotgun (WGS) entry which is preliminary data.</text>
</comment>
<dbReference type="EMBL" id="CM043785">
    <property type="protein sequence ID" value="KAI4833184.1"/>
    <property type="molecule type" value="Genomic_DNA"/>
</dbReference>
<protein>
    <submittedName>
        <fullName evidence="1">Uncharacterized protein</fullName>
    </submittedName>
</protein>
<keyword evidence="2" id="KW-1185">Reference proteome</keyword>
<proteinExistence type="predicted"/>
<accession>A0ACB9Y1U5</accession>
<name>A0ACB9Y1U5_CHAAC</name>
<evidence type="ECO:0000313" key="2">
    <source>
        <dbReference type="Proteomes" id="UP001057452"/>
    </source>
</evidence>
<organism evidence="1 2">
    <name type="scientific">Chaenocephalus aceratus</name>
    <name type="common">Blackfin icefish</name>
    <name type="synonym">Chaenichthys aceratus</name>
    <dbReference type="NCBI Taxonomy" id="36190"/>
    <lineage>
        <taxon>Eukaryota</taxon>
        <taxon>Metazoa</taxon>
        <taxon>Chordata</taxon>
        <taxon>Craniata</taxon>
        <taxon>Vertebrata</taxon>
        <taxon>Euteleostomi</taxon>
        <taxon>Actinopterygii</taxon>
        <taxon>Neopterygii</taxon>
        <taxon>Teleostei</taxon>
        <taxon>Neoteleostei</taxon>
        <taxon>Acanthomorphata</taxon>
        <taxon>Eupercaria</taxon>
        <taxon>Perciformes</taxon>
        <taxon>Notothenioidei</taxon>
        <taxon>Channichthyidae</taxon>
        <taxon>Chaenocephalus</taxon>
    </lineage>
</organism>
<evidence type="ECO:0000313" key="1">
    <source>
        <dbReference type="EMBL" id="KAI4833184.1"/>
    </source>
</evidence>
<dbReference type="Proteomes" id="UP001057452">
    <property type="component" value="Chromosome 1"/>
</dbReference>
<reference evidence="1" key="1">
    <citation type="submission" date="2022-05" db="EMBL/GenBank/DDBJ databases">
        <title>Chromosome-level genome of Chaenocephalus aceratus.</title>
        <authorList>
            <person name="Park H."/>
        </authorList>
    </citation>
    <scope>NUCLEOTIDE SEQUENCE</scope>
    <source>
        <strain evidence="1">KU_202001</strain>
    </source>
</reference>
<feature type="non-terminal residue" evidence="1">
    <location>
        <position position="1"/>
    </location>
</feature>
<gene>
    <name evidence="1" type="ORF">KUCAC02_016098</name>
</gene>
<sequence length="60" mass="6803">FCLETWRETKRESNWTCRHRTEVSGSCTQRYRDVQVCFGAAVAGQQGDGGRAVERVVPVQ</sequence>
<feature type="non-terminal residue" evidence="1">
    <location>
        <position position="60"/>
    </location>
</feature>